<keyword evidence="3" id="KW-0238">DNA-binding</keyword>
<feature type="domain" description="Response regulatory" evidence="7">
    <location>
        <begin position="3"/>
        <end position="119"/>
    </location>
</feature>
<dbReference type="EMBL" id="AP025635">
    <property type="protein sequence ID" value="BDG69435.1"/>
    <property type="molecule type" value="Genomic_DNA"/>
</dbReference>
<dbReference type="PROSITE" id="PS50110">
    <property type="entry name" value="RESPONSE_REGULATORY"/>
    <property type="match status" value="1"/>
</dbReference>
<dbReference type="SMART" id="SM00448">
    <property type="entry name" value="REC"/>
    <property type="match status" value="1"/>
</dbReference>
<dbReference type="PANTHER" id="PTHR43214:SF40">
    <property type="entry name" value="TRANSCRIPTIONAL REGULATORY PROTEIN LNRK"/>
    <property type="match status" value="1"/>
</dbReference>
<dbReference type="SUPFAM" id="SSF46894">
    <property type="entry name" value="C-terminal effector domain of the bipartite response regulators"/>
    <property type="match status" value="1"/>
</dbReference>
<dbReference type="Proteomes" id="UP000831692">
    <property type="component" value="Chromosome"/>
</dbReference>
<evidence type="ECO:0000256" key="4">
    <source>
        <dbReference type="ARBA" id="ARBA00023163"/>
    </source>
</evidence>
<dbReference type="Pfam" id="PF00196">
    <property type="entry name" value="GerE"/>
    <property type="match status" value="1"/>
</dbReference>
<dbReference type="PANTHER" id="PTHR43214">
    <property type="entry name" value="TWO-COMPONENT RESPONSE REGULATOR"/>
    <property type="match status" value="1"/>
</dbReference>
<reference evidence="8 9" key="1">
    <citation type="submission" date="2022-03" db="EMBL/GenBank/DDBJ databases">
        <title>Complete genome sequence of Enterococcus innesii DB-1.</title>
        <authorList>
            <person name="Fukuda D."/>
            <person name="Nolasco-Hipolito C."/>
        </authorList>
    </citation>
    <scope>NUCLEOTIDE SEQUENCE [LARGE SCALE GENOMIC DNA]</scope>
    <source>
        <strain evidence="8 9">DB-1</strain>
    </source>
</reference>
<dbReference type="InterPro" id="IPR001789">
    <property type="entry name" value="Sig_transdc_resp-reg_receiver"/>
</dbReference>
<sequence>MITVVIIDDDPFVTTSLQTILENTEEIRVLGIGHCAKDALELYETYHPDVLLTDIRMPEQTGIDAAKEILAKFPQAILLLLTTFKDEEYIREAFSIGVKGYLIKQNLQAIIPSVKAAYNGQVVFGNEIVETFTQLMKNEPSIHNQASFSEREFAIIKEVAAGKNNKEIADALYLSDGTVRNYISQLLEKLELRDRTQLAIYFYQHLQ</sequence>
<evidence type="ECO:0000256" key="2">
    <source>
        <dbReference type="ARBA" id="ARBA00023015"/>
    </source>
</evidence>
<keyword evidence="1 5" id="KW-0597">Phosphoprotein</keyword>
<evidence type="ECO:0000259" key="7">
    <source>
        <dbReference type="PROSITE" id="PS50110"/>
    </source>
</evidence>
<dbReference type="Pfam" id="PF00072">
    <property type="entry name" value="Response_reg"/>
    <property type="match status" value="1"/>
</dbReference>
<evidence type="ECO:0000259" key="6">
    <source>
        <dbReference type="PROSITE" id="PS50043"/>
    </source>
</evidence>
<protein>
    <submittedName>
        <fullName evidence="8">Two-component system response regulator</fullName>
    </submittedName>
</protein>
<keyword evidence="2" id="KW-0805">Transcription regulation</keyword>
<evidence type="ECO:0000313" key="9">
    <source>
        <dbReference type="Proteomes" id="UP000831692"/>
    </source>
</evidence>
<evidence type="ECO:0000256" key="3">
    <source>
        <dbReference type="ARBA" id="ARBA00023125"/>
    </source>
</evidence>
<name>A0ABM7XW85_9ENTE</name>
<dbReference type="InterPro" id="IPR000792">
    <property type="entry name" value="Tscrpt_reg_LuxR_C"/>
</dbReference>
<keyword evidence="4" id="KW-0804">Transcription</keyword>
<dbReference type="PROSITE" id="PS50043">
    <property type="entry name" value="HTH_LUXR_2"/>
    <property type="match status" value="1"/>
</dbReference>
<dbReference type="PRINTS" id="PR00038">
    <property type="entry name" value="HTHLUXR"/>
</dbReference>
<dbReference type="SMART" id="SM00421">
    <property type="entry name" value="HTH_LUXR"/>
    <property type="match status" value="1"/>
</dbReference>
<dbReference type="SUPFAM" id="SSF52172">
    <property type="entry name" value="CheY-like"/>
    <property type="match status" value="1"/>
</dbReference>
<evidence type="ECO:0000256" key="1">
    <source>
        <dbReference type="ARBA" id="ARBA00022553"/>
    </source>
</evidence>
<proteinExistence type="predicted"/>
<dbReference type="CDD" id="cd17535">
    <property type="entry name" value="REC_NarL-like"/>
    <property type="match status" value="1"/>
</dbReference>
<dbReference type="CDD" id="cd06170">
    <property type="entry name" value="LuxR_C_like"/>
    <property type="match status" value="1"/>
</dbReference>
<organism evidence="8 9">
    <name type="scientific">Enterococcus innesii</name>
    <dbReference type="NCBI Taxonomy" id="2839759"/>
    <lineage>
        <taxon>Bacteria</taxon>
        <taxon>Bacillati</taxon>
        <taxon>Bacillota</taxon>
        <taxon>Bacilli</taxon>
        <taxon>Lactobacillales</taxon>
        <taxon>Enterococcaceae</taxon>
        <taxon>Enterococcus</taxon>
    </lineage>
</organism>
<keyword evidence="9" id="KW-1185">Reference proteome</keyword>
<dbReference type="Gene3D" id="3.40.50.2300">
    <property type="match status" value="1"/>
</dbReference>
<feature type="domain" description="HTH luxR-type" evidence="6">
    <location>
        <begin position="141"/>
        <end position="206"/>
    </location>
</feature>
<evidence type="ECO:0000256" key="5">
    <source>
        <dbReference type="PROSITE-ProRule" id="PRU00169"/>
    </source>
</evidence>
<feature type="modified residue" description="4-aspartylphosphate" evidence="5">
    <location>
        <position position="54"/>
    </location>
</feature>
<dbReference type="RefSeq" id="WP_077452502.1">
    <property type="nucleotide sequence ID" value="NZ_AP025635.1"/>
</dbReference>
<dbReference type="InterPro" id="IPR039420">
    <property type="entry name" value="WalR-like"/>
</dbReference>
<evidence type="ECO:0000313" key="8">
    <source>
        <dbReference type="EMBL" id="BDG69435.1"/>
    </source>
</evidence>
<gene>
    <name evidence="8" type="ORF">ENLAB_29990</name>
</gene>
<dbReference type="InterPro" id="IPR011006">
    <property type="entry name" value="CheY-like_superfamily"/>
</dbReference>
<accession>A0ABM7XW85</accession>
<dbReference type="InterPro" id="IPR058245">
    <property type="entry name" value="NreC/VraR/RcsB-like_REC"/>
</dbReference>
<dbReference type="GeneID" id="83459024"/>
<dbReference type="InterPro" id="IPR016032">
    <property type="entry name" value="Sig_transdc_resp-reg_C-effctor"/>
</dbReference>